<feature type="domain" description="PAS" evidence="12">
    <location>
        <begin position="14"/>
        <end position="84"/>
    </location>
</feature>
<sequence>MAAVMELDSDDTELREQLGALIKTAVDAIVSIDSHGTVRLCNPAVERLFGWPAQDLVGKNVSVLMPEADAHRHDGYLARYMDGGDARIIGKGRKVRGKRYDGSEFPLHLSVGECTVSGERYFVGILRDLTAETHEQARLQQLEDQLALMGRRSAVSEMGASLAHELNQPLTAIDLFLTAAKRAFPKHPDQALALFEDARTEAQRAGAIVKRIRKMVEGAEHKRELFALKPVIEDAIELCRIADTANPATFEIVGADSVEVFGDEVQIRQVLVNLIKNALEATQHQNRRDVQIAVARQRSITVDVADNGPGVDQTIAAKLFEPFHSTKSGGLGIDLSICRSIAESHGGELLLVSQAGLSPGACFRLRLPDADEEIRENDR</sequence>
<keyword evidence="6" id="KW-0418">Kinase</keyword>
<dbReference type="CDD" id="cd00130">
    <property type="entry name" value="PAS"/>
    <property type="match status" value="1"/>
</dbReference>
<dbReference type="Pfam" id="PF00989">
    <property type="entry name" value="PAS"/>
    <property type="match status" value="1"/>
</dbReference>
<evidence type="ECO:0000256" key="10">
    <source>
        <dbReference type="ARBA" id="ARBA00070616"/>
    </source>
</evidence>
<dbReference type="GO" id="GO:0000155">
    <property type="term" value="F:phosphorelay sensor kinase activity"/>
    <property type="evidence" value="ECO:0007669"/>
    <property type="project" value="InterPro"/>
</dbReference>
<dbReference type="Gene3D" id="3.30.450.20">
    <property type="entry name" value="PAS domain"/>
    <property type="match status" value="1"/>
</dbReference>
<dbReference type="SUPFAM" id="SSF55785">
    <property type="entry name" value="PYP-like sensor domain (PAS domain)"/>
    <property type="match status" value="1"/>
</dbReference>
<dbReference type="EMBL" id="JABFCX010000003">
    <property type="protein sequence ID" value="NNU17556.1"/>
    <property type="molecule type" value="Genomic_DNA"/>
</dbReference>
<comment type="function">
    <text evidence="9">Putative oxygen sensor; modulates the activity of FixJ, a transcriptional activator of nitrogen fixation fixK gene. FixL probably acts as a kinase that phosphorylates FixJ.</text>
</comment>
<evidence type="ECO:0000256" key="9">
    <source>
        <dbReference type="ARBA" id="ARBA00059827"/>
    </source>
</evidence>
<dbReference type="PROSITE" id="PS50112">
    <property type="entry name" value="PAS"/>
    <property type="match status" value="1"/>
</dbReference>
<dbReference type="InterPro" id="IPR000014">
    <property type="entry name" value="PAS"/>
</dbReference>
<gene>
    <name evidence="13" type="ORF">HK107_14590</name>
</gene>
<protein>
    <recommendedName>
        <fullName evidence="10">Sensor protein FixL</fullName>
        <ecNumber evidence="2">2.7.13.3</ecNumber>
    </recommendedName>
</protein>
<dbReference type="InterPro" id="IPR003594">
    <property type="entry name" value="HATPase_dom"/>
</dbReference>
<dbReference type="SMART" id="SM00091">
    <property type="entry name" value="PAS"/>
    <property type="match status" value="1"/>
</dbReference>
<keyword evidence="14" id="KW-1185">Reference proteome</keyword>
<evidence type="ECO:0000256" key="3">
    <source>
        <dbReference type="ARBA" id="ARBA00022553"/>
    </source>
</evidence>
<feature type="domain" description="Histidine kinase" evidence="11">
    <location>
        <begin position="161"/>
        <end position="371"/>
    </location>
</feature>
<evidence type="ECO:0000256" key="7">
    <source>
        <dbReference type="ARBA" id="ARBA00022840"/>
    </source>
</evidence>
<dbReference type="CDD" id="cd00082">
    <property type="entry name" value="HisKA"/>
    <property type="match status" value="1"/>
</dbReference>
<evidence type="ECO:0000313" key="13">
    <source>
        <dbReference type="EMBL" id="NNU17556.1"/>
    </source>
</evidence>
<dbReference type="Pfam" id="PF02518">
    <property type="entry name" value="HATPase_c"/>
    <property type="match status" value="1"/>
</dbReference>
<dbReference type="InterPro" id="IPR013767">
    <property type="entry name" value="PAS_fold"/>
</dbReference>
<dbReference type="Gene3D" id="3.30.565.10">
    <property type="entry name" value="Histidine kinase-like ATPase, C-terminal domain"/>
    <property type="match status" value="1"/>
</dbReference>
<dbReference type="Pfam" id="PF00512">
    <property type="entry name" value="HisKA"/>
    <property type="match status" value="1"/>
</dbReference>
<dbReference type="PRINTS" id="PR00344">
    <property type="entry name" value="BCTRLSENSOR"/>
</dbReference>
<evidence type="ECO:0000256" key="5">
    <source>
        <dbReference type="ARBA" id="ARBA00022741"/>
    </source>
</evidence>
<dbReference type="PANTHER" id="PTHR43065">
    <property type="entry name" value="SENSOR HISTIDINE KINASE"/>
    <property type="match status" value="1"/>
</dbReference>
<keyword evidence="4" id="KW-0808">Transferase</keyword>
<dbReference type="Gene3D" id="1.10.287.130">
    <property type="match status" value="1"/>
</dbReference>
<comment type="catalytic activity">
    <reaction evidence="1">
        <text>ATP + protein L-histidine = ADP + protein N-phospho-L-histidine.</text>
        <dbReference type="EC" id="2.7.13.3"/>
    </reaction>
</comment>
<dbReference type="NCBIfam" id="TIGR00229">
    <property type="entry name" value="sensory_box"/>
    <property type="match status" value="1"/>
</dbReference>
<reference evidence="13 14" key="1">
    <citation type="submission" date="2020-05" db="EMBL/GenBank/DDBJ databases">
        <title>Parvularcula mediterraneae sp. nov., isolated from polypropylene straw from shallow seawater of the seashore of Laganas in Zakynthos island, Greece.</title>
        <authorList>
            <person name="Szabo I."/>
            <person name="Al-Omari J."/>
            <person name="Rado J."/>
            <person name="Szerdahelyi G.S."/>
        </authorList>
    </citation>
    <scope>NUCLEOTIDE SEQUENCE [LARGE SCALE GENOMIC DNA]</scope>
    <source>
        <strain evidence="13 14">ZS-1/3</strain>
    </source>
</reference>
<evidence type="ECO:0000313" key="14">
    <source>
        <dbReference type="Proteomes" id="UP000536835"/>
    </source>
</evidence>
<dbReference type="InterPro" id="IPR035965">
    <property type="entry name" value="PAS-like_dom_sf"/>
</dbReference>
<evidence type="ECO:0000256" key="4">
    <source>
        <dbReference type="ARBA" id="ARBA00022679"/>
    </source>
</evidence>
<dbReference type="EC" id="2.7.13.3" evidence="2"/>
<keyword evidence="7" id="KW-0067">ATP-binding</keyword>
<evidence type="ECO:0000256" key="6">
    <source>
        <dbReference type="ARBA" id="ARBA00022777"/>
    </source>
</evidence>
<dbReference type="InterPro" id="IPR036097">
    <property type="entry name" value="HisK_dim/P_sf"/>
</dbReference>
<name>A0A7Y3W6R2_9PROT</name>
<dbReference type="InterPro" id="IPR003661">
    <property type="entry name" value="HisK_dim/P_dom"/>
</dbReference>
<dbReference type="SUPFAM" id="SSF55874">
    <property type="entry name" value="ATPase domain of HSP90 chaperone/DNA topoisomerase II/histidine kinase"/>
    <property type="match status" value="1"/>
</dbReference>
<dbReference type="GO" id="GO:0006355">
    <property type="term" value="P:regulation of DNA-templated transcription"/>
    <property type="evidence" value="ECO:0007669"/>
    <property type="project" value="InterPro"/>
</dbReference>
<dbReference type="AlphaFoldDB" id="A0A7Y3W6R2"/>
<keyword evidence="3" id="KW-0597">Phosphoprotein</keyword>
<organism evidence="13 14">
    <name type="scientific">Parvularcula mediterranea</name>
    <dbReference type="NCBI Taxonomy" id="2732508"/>
    <lineage>
        <taxon>Bacteria</taxon>
        <taxon>Pseudomonadati</taxon>
        <taxon>Pseudomonadota</taxon>
        <taxon>Alphaproteobacteria</taxon>
        <taxon>Parvularculales</taxon>
        <taxon>Parvularculaceae</taxon>
        <taxon>Parvularcula</taxon>
    </lineage>
</organism>
<dbReference type="InterPro" id="IPR036890">
    <property type="entry name" value="HATPase_C_sf"/>
</dbReference>
<accession>A0A7Y3W6R2</accession>
<dbReference type="SMART" id="SM00388">
    <property type="entry name" value="HisKA"/>
    <property type="match status" value="1"/>
</dbReference>
<dbReference type="FunFam" id="3.30.450.20:FF:000060">
    <property type="entry name" value="Sensor protein FixL"/>
    <property type="match status" value="1"/>
</dbReference>
<dbReference type="InterPro" id="IPR004358">
    <property type="entry name" value="Sig_transdc_His_kin-like_C"/>
</dbReference>
<dbReference type="Proteomes" id="UP000536835">
    <property type="component" value="Unassembled WGS sequence"/>
</dbReference>
<dbReference type="GO" id="GO:0005524">
    <property type="term" value="F:ATP binding"/>
    <property type="evidence" value="ECO:0007669"/>
    <property type="project" value="UniProtKB-KW"/>
</dbReference>
<evidence type="ECO:0000256" key="1">
    <source>
        <dbReference type="ARBA" id="ARBA00000085"/>
    </source>
</evidence>
<dbReference type="RefSeq" id="WP_173201097.1">
    <property type="nucleotide sequence ID" value="NZ_JABFCX010000003.1"/>
</dbReference>
<evidence type="ECO:0000259" key="12">
    <source>
        <dbReference type="PROSITE" id="PS50112"/>
    </source>
</evidence>
<dbReference type="SMART" id="SM00387">
    <property type="entry name" value="HATPase_c"/>
    <property type="match status" value="1"/>
</dbReference>
<evidence type="ECO:0000259" key="11">
    <source>
        <dbReference type="PROSITE" id="PS50109"/>
    </source>
</evidence>
<dbReference type="SUPFAM" id="SSF47384">
    <property type="entry name" value="Homodimeric domain of signal transducing histidine kinase"/>
    <property type="match status" value="1"/>
</dbReference>
<keyword evidence="8" id="KW-0902">Two-component regulatory system</keyword>
<dbReference type="PROSITE" id="PS50109">
    <property type="entry name" value="HIS_KIN"/>
    <property type="match status" value="1"/>
</dbReference>
<evidence type="ECO:0000256" key="8">
    <source>
        <dbReference type="ARBA" id="ARBA00023012"/>
    </source>
</evidence>
<dbReference type="PANTHER" id="PTHR43065:SF10">
    <property type="entry name" value="PEROXIDE STRESS-ACTIVATED HISTIDINE KINASE MAK3"/>
    <property type="match status" value="1"/>
</dbReference>
<keyword evidence="5" id="KW-0547">Nucleotide-binding</keyword>
<proteinExistence type="predicted"/>
<comment type="caution">
    <text evidence="13">The sequence shown here is derived from an EMBL/GenBank/DDBJ whole genome shotgun (WGS) entry which is preliminary data.</text>
</comment>
<evidence type="ECO:0000256" key="2">
    <source>
        <dbReference type="ARBA" id="ARBA00012438"/>
    </source>
</evidence>
<dbReference type="InterPro" id="IPR005467">
    <property type="entry name" value="His_kinase_dom"/>
</dbReference>